<dbReference type="Pfam" id="PF14490">
    <property type="entry name" value="HHH_RecD2"/>
    <property type="match status" value="1"/>
</dbReference>
<keyword evidence="1 3" id="KW-0547">Nucleotide-binding</keyword>
<dbReference type="SMART" id="SM00382">
    <property type="entry name" value="AAA"/>
    <property type="match status" value="1"/>
</dbReference>
<dbReference type="NCBIfam" id="TIGR01448">
    <property type="entry name" value="recD_rel"/>
    <property type="match status" value="1"/>
</dbReference>
<dbReference type="Gene3D" id="1.10.10.2220">
    <property type="match status" value="1"/>
</dbReference>
<dbReference type="Pfam" id="PF18335">
    <property type="entry name" value="SH3_13"/>
    <property type="match status" value="1"/>
</dbReference>
<dbReference type="InterPro" id="IPR041451">
    <property type="entry name" value="RecD2_SH13"/>
</dbReference>
<dbReference type="SUPFAM" id="SSF47781">
    <property type="entry name" value="RuvA domain 2-like"/>
    <property type="match status" value="1"/>
</dbReference>
<dbReference type="InterPro" id="IPR003593">
    <property type="entry name" value="AAA+_ATPase"/>
</dbReference>
<dbReference type="GO" id="GO:0017116">
    <property type="term" value="F:single-stranded DNA helicase activity"/>
    <property type="evidence" value="ECO:0007669"/>
    <property type="project" value="TreeGrafter"/>
</dbReference>
<dbReference type="Proteomes" id="UP000271031">
    <property type="component" value="Unassembled WGS sequence"/>
</dbReference>
<dbReference type="PANTHER" id="PTHR43788:SF6">
    <property type="entry name" value="DNA HELICASE B"/>
    <property type="match status" value="1"/>
</dbReference>
<evidence type="ECO:0000259" key="5">
    <source>
        <dbReference type="SMART" id="SM00382"/>
    </source>
</evidence>
<keyword evidence="3" id="KW-0378">Hydrolase</keyword>
<accession>A0A3M8DUJ4</accession>
<proteinExistence type="inferred from homology"/>
<dbReference type="EC" id="5.6.2.3" evidence="3"/>
<comment type="similarity">
    <text evidence="3">Belongs to the RecD family. RecD2 subfamily.</text>
</comment>
<dbReference type="Gene3D" id="1.10.150.20">
    <property type="entry name" value="5' to 3' exonuclease, C-terminal subdomain"/>
    <property type="match status" value="1"/>
</dbReference>
<dbReference type="GO" id="GO:0043139">
    <property type="term" value="F:5'-3' DNA helicase activity"/>
    <property type="evidence" value="ECO:0007669"/>
    <property type="project" value="UniProtKB-UniRule"/>
</dbReference>
<evidence type="ECO:0000256" key="1">
    <source>
        <dbReference type="ARBA" id="ARBA00022741"/>
    </source>
</evidence>
<dbReference type="GO" id="GO:0006310">
    <property type="term" value="P:DNA recombination"/>
    <property type="evidence" value="ECO:0007669"/>
    <property type="project" value="InterPro"/>
</dbReference>
<protein>
    <recommendedName>
        <fullName evidence="3">ATP-dependent RecD2 DNA helicase</fullName>
        <ecNumber evidence="3">5.6.2.3</ecNumber>
    </recommendedName>
    <alternativeName>
        <fullName evidence="3">DNA 5'-3' helicase subunit RecD2</fullName>
    </alternativeName>
</protein>
<dbReference type="GO" id="GO:0016887">
    <property type="term" value="F:ATP hydrolysis activity"/>
    <property type="evidence" value="ECO:0007669"/>
    <property type="project" value="RHEA"/>
</dbReference>
<evidence type="ECO:0000259" key="4">
    <source>
        <dbReference type="SMART" id="SM00278"/>
    </source>
</evidence>
<dbReference type="HAMAP" id="MF_01488">
    <property type="entry name" value="RecD2"/>
    <property type="match status" value="1"/>
</dbReference>
<comment type="catalytic activity">
    <reaction evidence="3">
        <text>ATP + H2O = ADP + phosphate + H(+)</text>
        <dbReference type="Rhea" id="RHEA:13065"/>
        <dbReference type="ChEBI" id="CHEBI:15377"/>
        <dbReference type="ChEBI" id="CHEBI:15378"/>
        <dbReference type="ChEBI" id="CHEBI:30616"/>
        <dbReference type="ChEBI" id="CHEBI:43474"/>
        <dbReference type="ChEBI" id="CHEBI:456216"/>
        <dbReference type="EC" id="5.6.2.3"/>
    </reaction>
</comment>
<dbReference type="InterPro" id="IPR006345">
    <property type="entry name" value="RecD2"/>
</dbReference>
<dbReference type="InterPro" id="IPR010994">
    <property type="entry name" value="RuvA_2-like"/>
</dbReference>
<feature type="binding site" evidence="3">
    <location>
        <begin position="366"/>
        <end position="370"/>
    </location>
    <ligand>
        <name>ATP</name>
        <dbReference type="ChEBI" id="CHEBI:30616"/>
    </ligand>
</feature>
<dbReference type="RefSeq" id="WP_122917564.1">
    <property type="nucleotide sequence ID" value="NZ_RHHQ01000007.1"/>
</dbReference>
<dbReference type="InterPro" id="IPR055446">
    <property type="entry name" value="RecD2_N_OB"/>
</dbReference>
<name>A0A3M8DUJ4_9BACL</name>
<dbReference type="AlphaFoldDB" id="A0A3M8DUJ4"/>
<dbReference type="InterPro" id="IPR027417">
    <property type="entry name" value="P-loop_NTPase"/>
</dbReference>
<dbReference type="Pfam" id="PF14520">
    <property type="entry name" value="HHH_5"/>
    <property type="match status" value="1"/>
</dbReference>
<dbReference type="GO" id="GO:0005524">
    <property type="term" value="F:ATP binding"/>
    <property type="evidence" value="ECO:0007669"/>
    <property type="project" value="UniProtKB-UniRule"/>
</dbReference>
<feature type="domain" description="Helix-hairpin-helix DNA-binding motif class 1" evidence="4">
    <location>
        <begin position="197"/>
        <end position="216"/>
    </location>
</feature>
<evidence type="ECO:0000256" key="3">
    <source>
        <dbReference type="HAMAP-Rule" id="MF_01488"/>
    </source>
</evidence>
<dbReference type="GO" id="GO:0009338">
    <property type="term" value="C:exodeoxyribonuclease V complex"/>
    <property type="evidence" value="ECO:0007669"/>
    <property type="project" value="TreeGrafter"/>
</dbReference>
<dbReference type="GO" id="GO:0003677">
    <property type="term" value="F:DNA binding"/>
    <property type="evidence" value="ECO:0007669"/>
    <property type="project" value="UniProtKB-UniRule"/>
</dbReference>
<sequence length="755" mass="85608">MAQESLSLFAETYVRGHVIQEIFYNEENWYGVFRVRVEETTEPIKDKETVVVGHFPRPHEEELYTFYGEWKVHPKFGSQYIVSRYERETPKTKSGVERYLASGLFTGIGKKLAKRIVEHLGVDALSVIADDPDQLQAIPGISPTRAKLIYDSVLEHRSLERTMVFLYEFGIGVHLALRIYQTYKLATMTVLTETPYKLIEDIQGIGFKRADEIARATGVAASSPERLQAAAIYIMQEASYGEGNVYLPMKDVCERTLQLLQEAGGHTFTREEAEGALQEMHLAQKLYYDDDDKIYLPSLFFAEIGFAKRVRYYADREPETVFPASEFYSALGKVEDELGITHAPTQREAVEKAVSSGFMLLTGGPGTGKTTVIRGICRVFSQLHGISLDLKKYNQHENPFPILLVAPTGRAAKRMTETTGLPAMTIHRLLGWNGQQFEHDQEQQVRGRLLIVDEMSMVDIWLANQLFRALPDDIQIILVGDPDQLPSVGPGNVLLDLLSADFLPRVQLTDIYRQAEESSIIRLAHDIRQGKVPDDLLTFLPDRRFFTSSPQDVVKIVKQICAGAVKKGYTAKDIQVLAPMYKGVAGVNQLNAELQALFNPGSETKREITFGETVFRTGDKVLQLVNNAEEHVFNGDMGEIEAIFRPNENEENEEQMVISFDGRDVVYRRSQYHQLTLAYCCSVHKSQGSEFPIVIMPFVRNYFRMLRRKLAYTGITRSKSFLIMCGDQEAFRMAVENDDEGVRYSHLNQRLRVNS</sequence>
<gene>
    <name evidence="3" type="primary">recD2</name>
    <name evidence="6" type="ORF">EDM56_09090</name>
</gene>
<keyword evidence="3" id="KW-0413">Isomerase</keyword>
<dbReference type="PANTHER" id="PTHR43788">
    <property type="entry name" value="DNA2/NAM7 HELICASE FAMILY MEMBER"/>
    <property type="match status" value="1"/>
</dbReference>
<keyword evidence="7" id="KW-1185">Reference proteome</keyword>
<keyword evidence="2 3" id="KW-0067">ATP-binding</keyword>
<dbReference type="EMBL" id="RHHQ01000007">
    <property type="protein sequence ID" value="RNB90637.1"/>
    <property type="molecule type" value="Genomic_DNA"/>
</dbReference>
<keyword evidence="3 6" id="KW-0347">Helicase</keyword>
<organism evidence="6 7">
    <name type="scientific">Brevibacillus fluminis</name>
    <dbReference type="NCBI Taxonomy" id="511487"/>
    <lineage>
        <taxon>Bacteria</taxon>
        <taxon>Bacillati</taxon>
        <taxon>Bacillota</taxon>
        <taxon>Bacilli</taxon>
        <taxon>Bacillales</taxon>
        <taxon>Paenibacillaceae</taxon>
        <taxon>Brevibacillus</taxon>
    </lineage>
</organism>
<dbReference type="Pfam" id="PF23139">
    <property type="entry name" value="OB_YrrC"/>
    <property type="match status" value="1"/>
</dbReference>
<dbReference type="SUPFAM" id="SSF52540">
    <property type="entry name" value="P-loop containing nucleoside triphosphate hydrolases"/>
    <property type="match status" value="1"/>
</dbReference>
<comment type="function">
    <text evidence="3">DNA-dependent ATPase and ATP-dependent 5'-3' DNA helicase. Has no activity on blunt DNA or DNA with 3'-overhangs, requires at least 10 bases of 5'-ssDNA for helicase activity.</text>
</comment>
<feature type="domain" description="AAA+ ATPase" evidence="5">
    <location>
        <begin position="355"/>
        <end position="513"/>
    </location>
</feature>
<comment type="caution">
    <text evidence="6">The sequence shown here is derived from an EMBL/GenBank/DDBJ whole genome shotgun (WGS) entry which is preliminary data.</text>
</comment>
<dbReference type="CDD" id="cd18809">
    <property type="entry name" value="SF1_C_RecD"/>
    <property type="match status" value="1"/>
</dbReference>
<dbReference type="Gene3D" id="3.40.50.300">
    <property type="entry name" value="P-loop containing nucleotide triphosphate hydrolases"/>
    <property type="match status" value="2"/>
</dbReference>
<dbReference type="Pfam" id="PF13538">
    <property type="entry name" value="UvrD_C_2"/>
    <property type="match status" value="1"/>
</dbReference>
<dbReference type="OrthoDB" id="9803432at2"/>
<dbReference type="InterPro" id="IPR003583">
    <property type="entry name" value="Hlx-hairpin-Hlx_DNA-bd_motif"/>
</dbReference>
<dbReference type="InterPro" id="IPR027785">
    <property type="entry name" value="UvrD-like_helicase_C"/>
</dbReference>
<keyword evidence="3" id="KW-0238">DNA-binding</keyword>
<dbReference type="InterPro" id="IPR050534">
    <property type="entry name" value="Coronavir_polyprotein_1ab"/>
</dbReference>
<dbReference type="SMART" id="SM00278">
    <property type="entry name" value="HhH1"/>
    <property type="match status" value="3"/>
</dbReference>
<dbReference type="GO" id="GO:0006281">
    <property type="term" value="P:DNA repair"/>
    <property type="evidence" value="ECO:0007669"/>
    <property type="project" value="InterPro"/>
</dbReference>
<evidence type="ECO:0000313" key="6">
    <source>
        <dbReference type="EMBL" id="RNB90637.1"/>
    </source>
</evidence>
<feature type="domain" description="Helix-hairpin-helix DNA-binding motif class 1" evidence="4">
    <location>
        <begin position="133"/>
        <end position="152"/>
    </location>
</feature>
<feature type="domain" description="Helix-hairpin-helix DNA-binding motif class 1" evidence="4">
    <location>
        <begin position="98"/>
        <end position="119"/>
    </location>
</feature>
<dbReference type="Pfam" id="PF13245">
    <property type="entry name" value="AAA_19"/>
    <property type="match status" value="1"/>
</dbReference>
<dbReference type="InterPro" id="IPR029493">
    <property type="entry name" value="RecD2-like_HHH"/>
</dbReference>
<evidence type="ECO:0000313" key="7">
    <source>
        <dbReference type="Proteomes" id="UP000271031"/>
    </source>
</evidence>
<dbReference type="CDD" id="cd17933">
    <property type="entry name" value="DEXSc_RecD-like"/>
    <property type="match status" value="1"/>
</dbReference>
<evidence type="ECO:0000256" key="2">
    <source>
        <dbReference type="ARBA" id="ARBA00022840"/>
    </source>
</evidence>
<reference evidence="6 7" key="1">
    <citation type="submission" date="2018-10" db="EMBL/GenBank/DDBJ databases">
        <title>Phylogenomics of Brevibacillus.</title>
        <authorList>
            <person name="Dunlap C."/>
        </authorList>
    </citation>
    <scope>NUCLEOTIDE SEQUENCE [LARGE SCALE GENOMIC DNA]</scope>
    <source>
        <strain evidence="6 7">JCM 15716</strain>
    </source>
</reference>
<dbReference type="Gene3D" id="2.30.30.940">
    <property type="match status" value="1"/>
</dbReference>